<accession>A0ABD2WTE5</accession>
<keyword evidence="1" id="KW-0863">Zinc-finger</keyword>
<dbReference type="Proteomes" id="UP001627154">
    <property type="component" value="Unassembled WGS sequence"/>
</dbReference>
<proteinExistence type="predicted"/>
<reference evidence="3 4" key="1">
    <citation type="journal article" date="2024" name="bioRxiv">
        <title>A reference genome for Trichogramma kaykai: A tiny desert-dwelling parasitoid wasp with competing sex-ratio distorters.</title>
        <authorList>
            <person name="Culotta J."/>
            <person name="Lindsey A.R."/>
        </authorList>
    </citation>
    <scope>NUCLEOTIDE SEQUENCE [LARGE SCALE GENOMIC DNA]</scope>
    <source>
        <strain evidence="3 4">KSX58</strain>
    </source>
</reference>
<dbReference type="InterPro" id="IPR013087">
    <property type="entry name" value="Znf_C2H2_type"/>
</dbReference>
<feature type="domain" description="C2H2-type" evidence="2">
    <location>
        <begin position="33"/>
        <end position="60"/>
    </location>
</feature>
<dbReference type="SUPFAM" id="SSF57667">
    <property type="entry name" value="beta-beta-alpha zinc fingers"/>
    <property type="match status" value="1"/>
</dbReference>
<evidence type="ECO:0000256" key="1">
    <source>
        <dbReference type="PROSITE-ProRule" id="PRU00042"/>
    </source>
</evidence>
<dbReference type="PROSITE" id="PS50157">
    <property type="entry name" value="ZINC_FINGER_C2H2_2"/>
    <property type="match status" value="1"/>
</dbReference>
<dbReference type="InterPro" id="IPR036236">
    <property type="entry name" value="Znf_C2H2_sf"/>
</dbReference>
<evidence type="ECO:0000313" key="3">
    <source>
        <dbReference type="EMBL" id="KAL3396321.1"/>
    </source>
</evidence>
<dbReference type="Gene3D" id="3.30.160.60">
    <property type="entry name" value="Classic Zinc Finger"/>
    <property type="match status" value="1"/>
</dbReference>
<dbReference type="AlphaFoldDB" id="A0ABD2WTE5"/>
<keyword evidence="1" id="KW-0862">Zinc</keyword>
<evidence type="ECO:0000313" key="4">
    <source>
        <dbReference type="Proteomes" id="UP001627154"/>
    </source>
</evidence>
<keyword evidence="1" id="KW-0479">Metal-binding</keyword>
<dbReference type="GO" id="GO:0008270">
    <property type="term" value="F:zinc ion binding"/>
    <property type="evidence" value="ECO:0007669"/>
    <property type="project" value="UniProtKB-KW"/>
</dbReference>
<sequence>MTKKPWLMLGEQCYVSLRMRYTRSKVYSGVKQHFCPKCQRGYTDRNNMIRHMRHQCGIPPKYKCPYCDHPSRFSHNVYAHVRRHHPQRDIYYVRIS</sequence>
<organism evidence="3 4">
    <name type="scientific">Trichogramma kaykai</name>
    <dbReference type="NCBI Taxonomy" id="54128"/>
    <lineage>
        <taxon>Eukaryota</taxon>
        <taxon>Metazoa</taxon>
        <taxon>Ecdysozoa</taxon>
        <taxon>Arthropoda</taxon>
        <taxon>Hexapoda</taxon>
        <taxon>Insecta</taxon>
        <taxon>Pterygota</taxon>
        <taxon>Neoptera</taxon>
        <taxon>Endopterygota</taxon>
        <taxon>Hymenoptera</taxon>
        <taxon>Apocrita</taxon>
        <taxon>Proctotrupomorpha</taxon>
        <taxon>Chalcidoidea</taxon>
        <taxon>Trichogrammatidae</taxon>
        <taxon>Trichogramma</taxon>
    </lineage>
</organism>
<protein>
    <recommendedName>
        <fullName evidence="2">C2H2-type domain-containing protein</fullName>
    </recommendedName>
</protein>
<dbReference type="SMART" id="SM00355">
    <property type="entry name" value="ZnF_C2H2"/>
    <property type="match status" value="2"/>
</dbReference>
<dbReference type="Pfam" id="PF00096">
    <property type="entry name" value="zf-C2H2"/>
    <property type="match status" value="1"/>
</dbReference>
<comment type="caution">
    <text evidence="3">The sequence shown here is derived from an EMBL/GenBank/DDBJ whole genome shotgun (WGS) entry which is preliminary data.</text>
</comment>
<evidence type="ECO:0000259" key="2">
    <source>
        <dbReference type="PROSITE" id="PS50157"/>
    </source>
</evidence>
<dbReference type="EMBL" id="JBJJXI010000072">
    <property type="protein sequence ID" value="KAL3396321.1"/>
    <property type="molecule type" value="Genomic_DNA"/>
</dbReference>
<name>A0ABD2WTE5_9HYME</name>
<gene>
    <name evidence="3" type="ORF">TKK_009736</name>
</gene>
<keyword evidence="4" id="KW-1185">Reference proteome</keyword>